<dbReference type="PANTHER" id="PTHR33365:SF11">
    <property type="entry name" value="TAT PATHWAY SIGNAL SEQUENCE"/>
    <property type="match status" value="1"/>
</dbReference>
<evidence type="ECO:0008006" key="8">
    <source>
        <dbReference type="Google" id="ProtNLM"/>
    </source>
</evidence>
<dbReference type="GeneID" id="31001607"/>
<evidence type="ECO:0000256" key="2">
    <source>
        <dbReference type="ARBA" id="ARBA00023002"/>
    </source>
</evidence>
<keyword evidence="5" id="KW-0812">Transmembrane</keyword>
<evidence type="ECO:0000256" key="4">
    <source>
        <dbReference type="SAM" id="MobiDB-lite"/>
    </source>
</evidence>
<dbReference type="Proteomes" id="UP000214365">
    <property type="component" value="Unassembled WGS sequence"/>
</dbReference>
<dbReference type="AlphaFoldDB" id="A0A1Q5QAR1"/>
<proteinExistence type="inferred from homology"/>
<dbReference type="EMBL" id="LFMY01000002">
    <property type="protein sequence ID" value="OKL62898.1"/>
    <property type="molecule type" value="Genomic_DNA"/>
</dbReference>
<feature type="compositionally biased region" description="Polar residues" evidence="4">
    <location>
        <begin position="1"/>
        <end position="11"/>
    </location>
</feature>
<dbReference type="PANTHER" id="PTHR33365">
    <property type="entry name" value="YALI0B05434P"/>
    <property type="match status" value="1"/>
</dbReference>
<comment type="similarity">
    <text evidence="3">Belongs to the ustYa family.</text>
</comment>
<keyword evidence="5" id="KW-1133">Transmembrane helix</keyword>
<dbReference type="GO" id="GO:0043386">
    <property type="term" value="P:mycotoxin biosynthetic process"/>
    <property type="evidence" value="ECO:0007669"/>
    <property type="project" value="InterPro"/>
</dbReference>
<dbReference type="Pfam" id="PF11807">
    <property type="entry name" value="UstYa"/>
    <property type="match status" value="1"/>
</dbReference>
<evidence type="ECO:0000256" key="5">
    <source>
        <dbReference type="SAM" id="Phobius"/>
    </source>
</evidence>
<reference evidence="6 7" key="1">
    <citation type="submission" date="2015-06" db="EMBL/GenBank/DDBJ databases">
        <title>Talaromyces atroroseus IBT 11181 draft genome.</title>
        <authorList>
            <person name="Rasmussen K.B."/>
            <person name="Rasmussen S."/>
            <person name="Petersen B."/>
            <person name="Sicheritz-Ponten T."/>
            <person name="Mortensen U.H."/>
            <person name="Thrane U."/>
        </authorList>
    </citation>
    <scope>NUCLEOTIDE SEQUENCE [LARGE SCALE GENOMIC DNA]</scope>
    <source>
        <strain evidence="6 7">IBT 11181</strain>
    </source>
</reference>
<evidence type="ECO:0000256" key="3">
    <source>
        <dbReference type="ARBA" id="ARBA00035112"/>
    </source>
</evidence>
<evidence type="ECO:0000313" key="6">
    <source>
        <dbReference type="EMBL" id="OKL62898.1"/>
    </source>
</evidence>
<keyword evidence="5" id="KW-0472">Membrane</keyword>
<feature type="region of interest" description="Disordered" evidence="4">
    <location>
        <begin position="1"/>
        <end position="27"/>
    </location>
</feature>
<organism evidence="6 7">
    <name type="scientific">Talaromyces atroroseus</name>
    <dbReference type="NCBI Taxonomy" id="1441469"/>
    <lineage>
        <taxon>Eukaryota</taxon>
        <taxon>Fungi</taxon>
        <taxon>Dikarya</taxon>
        <taxon>Ascomycota</taxon>
        <taxon>Pezizomycotina</taxon>
        <taxon>Eurotiomycetes</taxon>
        <taxon>Eurotiomycetidae</taxon>
        <taxon>Eurotiales</taxon>
        <taxon>Trichocomaceae</taxon>
        <taxon>Talaromyces</taxon>
        <taxon>Talaromyces sect. Trachyspermi</taxon>
    </lineage>
</organism>
<sequence>MADSKTYSRLPSSEDGDGELQSQPPPVSHRQRAIRYVIIVFLVASTLALGYAVGYHFGSGTGPASDGNPFAAVGDVHYYMKFNGSFAQRSNAISDGLWDSLFPEKKGFIQHPEFAPDVAGIAVFHELHCLDILRSAFFASVDGKLEEMGAQSQEMNHRTSLHHIRHCFEYLRQSLICLADSNLEAMNYTTQGVSGWQTERTCRDYDGLVAWANEWGIAREDALRNHNWDNSTHPL</sequence>
<comment type="caution">
    <text evidence="6">The sequence shown here is derived from an EMBL/GenBank/DDBJ whole genome shotgun (WGS) entry which is preliminary data.</text>
</comment>
<evidence type="ECO:0000313" key="7">
    <source>
        <dbReference type="Proteomes" id="UP000214365"/>
    </source>
</evidence>
<keyword evidence="7" id="KW-1185">Reference proteome</keyword>
<dbReference type="RefSeq" id="XP_020123019.1">
    <property type="nucleotide sequence ID" value="XM_020261562.1"/>
</dbReference>
<dbReference type="InterPro" id="IPR021765">
    <property type="entry name" value="UstYa-like"/>
</dbReference>
<name>A0A1Q5QAR1_TALAT</name>
<keyword evidence="2" id="KW-0560">Oxidoreductase</keyword>
<dbReference type="OrthoDB" id="3687641at2759"/>
<evidence type="ECO:0000256" key="1">
    <source>
        <dbReference type="ARBA" id="ARBA00004685"/>
    </source>
</evidence>
<dbReference type="GO" id="GO:0016491">
    <property type="term" value="F:oxidoreductase activity"/>
    <property type="evidence" value="ECO:0007669"/>
    <property type="project" value="UniProtKB-KW"/>
</dbReference>
<feature type="transmembrane region" description="Helical" evidence="5">
    <location>
        <begin position="36"/>
        <end position="57"/>
    </location>
</feature>
<protein>
    <recommendedName>
        <fullName evidence="8">Oxidase ustYa</fullName>
    </recommendedName>
</protein>
<gene>
    <name evidence="6" type="ORF">UA08_01852</name>
</gene>
<dbReference type="STRING" id="1441469.A0A1Q5QAR1"/>
<accession>A0A1Q5QAR1</accession>
<comment type="pathway">
    <text evidence="1">Mycotoxin biosynthesis.</text>
</comment>